<keyword evidence="2" id="KW-0812">Transmembrane</keyword>
<dbReference type="Proteomes" id="UP000058446">
    <property type="component" value="Chromosome"/>
</dbReference>
<dbReference type="PATRIC" id="fig|1408189.4.peg.1315"/>
<dbReference type="InterPro" id="IPR007372">
    <property type="entry name" value="Lipid/polyisoprenoid-bd_YceI"/>
</dbReference>
<comment type="similarity">
    <text evidence="1">Belongs to the UPF0312 family.</text>
</comment>
<dbReference type="Gene3D" id="2.40.128.110">
    <property type="entry name" value="Lipid/polyisoprenoid-binding, YceI-like"/>
    <property type="match status" value="1"/>
</dbReference>
<dbReference type="STRING" id="1408189.CLAC_06610"/>
<sequence>MNSGARKSVITLIAVAVVALAIVIVGPVLYRVFTHEGVRTGDFDAEQLKPASTSAEGDWKIIGGDDSKNTSVGFTFNEVLPGSRRTTSASTHNVTGDMTVKGKNLEEATIVVDMATLNSDIEVRDVNVRNKILNVDQYPEAKFELTKPLDISSIPDSGKRVPIEIPGRLTIRGVSNDVTVPMQAARTDDLVLLSGNLKINREDYNVLSPEFVAAKIADEGELNLRIVARKQQ</sequence>
<dbReference type="InterPro" id="IPR036761">
    <property type="entry name" value="TTHA0802/YceI-like_sf"/>
</dbReference>
<evidence type="ECO:0000259" key="3">
    <source>
        <dbReference type="SMART" id="SM00867"/>
    </source>
</evidence>
<keyword evidence="2" id="KW-1133">Transmembrane helix</keyword>
<feature type="domain" description="Lipid/polyisoprenoid-binding YceI-like" evidence="3">
    <location>
        <begin position="58"/>
        <end position="229"/>
    </location>
</feature>
<dbReference type="Pfam" id="PF04264">
    <property type="entry name" value="YceI"/>
    <property type="match status" value="1"/>
</dbReference>
<evidence type="ECO:0000313" key="4">
    <source>
        <dbReference type="EMBL" id="ALA67459.1"/>
    </source>
</evidence>
<keyword evidence="5" id="KW-1185">Reference proteome</keyword>
<dbReference type="SMART" id="SM00867">
    <property type="entry name" value="YceI"/>
    <property type="match status" value="1"/>
</dbReference>
<organism evidence="4 5">
    <name type="scientific">Corynebacterium lactis RW2-5</name>
    <dbReference type="NCBI Taxonomy" id="1408189"/>
    <lineage>
        <taxon>Bacteria</taxon>
        <taxon>Bacillati</taxon>
        <taxon>Actinomycetota</taxon>
        <taxon>Actinomycetes</taxon>
        <taxon>Mycobacteriales</taxon>
        <taxon>Corynebacteriaceae</taxon>
        <taxon>Corynebacterium</taxon>
    </lineage>
</organism>
<dbReference type="PANTHER" id="PTHR34406">
    <property type="entry name" value="PROTEIN YCEI"/>
    <property type="match status" value="1"/>
</dbReference>
<evidence type="ECO:0000256" key="2">
    <source>
        <dbReference type="SAM" id="Phobius"/>
    </source>
</evidence>
<dbReference type="OrthoDB" id="117810at2"/>
<dbReference type="SUPFAM" id="SSF101874">
    <property type="entry name" value="YceI-like"/>
    <property type="match status" value="1"/>
</dbReference>
<evidence type="ECO:0000256" key="1">
    <source>
        <dbReference type="ARBA" id="ARBA00008812"/>
    </source>
</evidence>
<accession>A0A0K2H0A2</accession>
<name>A0A0K2H0A2_9CORY</name>
<dbReference type="AlphaFoldDB" id="A0A0K2H0A2"/>
<evidence type="ECO:0000313" key="5">
    <source>
        <dbReference type="Proteomes" id="UP000058446"/>
    </source>
</evidence>
<proteinExistence type="inferred from homology"/>
<dbReference type="RefSeq" id="WP_053412213.1">
    <property type="nucleotide sequence ID" value="NZ_CP006841.1"/>
</dbReference>
<gene>
    <name evidence="4" type="ORF">CLAC_06610</name>
</gene>
<protein>
    <recommendedName>
        <fullName evidence="3">Lipid/polyisoprenoid-binding YceI-like domain-containing protein</fullName>
    </recommendedName>
</protein>
<dbReference type="PANTHER" id="PTHR34406:SF1">
    <property type="entry name" value="PROTEIN YCEI"/>
    <property type="match status" value="1"/>
</dbReference>
<dbReference type="KEGG" id="clw:CLAC_06610"/>
<feature type="transmembrane region" description="Helical" evidence="2">
    <location>
        <begin position="9"/>
        <end position="30"/>
    </location>
</feature>
<reference evidence="4 5" key="1">
    <citation type="submission" date="2013-10" db="EMBL/GenBank/DDBJ databases">
        <title>Complete genome sequence of Corynebacterium lactis DSM 45799(T), isolated from raw cow milk.</title>
        <authorList>
            <person name="Ruckert C."/>
            <person name="Albersmeier A."/>
            <person name="Lipski A."/>
            <person name="Kalinowski J."/>
        </authorList>
    </citation>
    <scope>NUCLEOTIDE SEQUENCE [LARGE SCALE GENOMIC DNA]</scope>
    <source>
        <strain evidence="4 5">RW2-5</strain>
    </source>
</reference>
<keyword evidence="2" id="KW-0472">Membrane</keyword>
<dbReference type="EMBL" id="CP006841">
    <property type="protein sequence ID" value="ALA67459.1"/>
    <property type="molecule type" value="Genomic_DNA"/>
</dbReference>